<sequence>MKPYEYSIYIATTPESLWDALTSGELTRNYFFGMKVESDWEEGSKVAFIRKNGEVDVEGEVVLAKPYEELTFTWDHPDVEREEPSVVTYKMKKLAEVVKLTVVHDNVVADDYCDEEDTFRGLNNGWPAILSNLKSYLETGNVLSPMNS</sequence>
<evidence type="ECO:0000313" key="4">
    <source>
        <dbReference type="Proteomes" id="UP000035996"/>
    </source>
</evidence>
<dbReference type="CDD" id="cd08893">
    <property type="entry name" value="SRPBCC_CalC_Aha1-like_GntR-HTH"/>
    <property type="match status" value="1"/>
</dbReference>
<gene>
    <name evidence="3" type="ORF">AB986_11610</name>
</gene>
<evidence type="ECO:0000313" key="3">
    <source>
        <dbReference type="EMBL" id="KMM36608.1"/>
    </source>
</evidence>
<proteinExistence type="inferred from homology"/>
<keyword evidence="4" id="KW-1185">Reference proteome</keyword>
<dbReference type="EMBL" id="LELK01000004">
    <property type="protein sequence ID" value="KMM36608.1"/>
    <property type="molecule type" value="Genomic_DNA"/>
</dbReference>
<dbReference type="Gene3D" id="3.30.530.20">
    <property type="match status" value="1"/>
</dbReference>
<dbReference type="InterPro" id="IPR023393">
    <property type="entry name" value="START-like_dom_sf"/>
</dbReference>
<dbReference type="PATRIC" id="fig|157733.3.peg.339"/>
<comment type="caution">
    <text evidence="3">The sequence shown here is derived from an EMBL/GenBank/DDBJ whole genome shotgun (WGS) entry which is preliminary data.</text>
</comment>
<dbReference type="AlphaFoldDB" id="A0A0J6CTW1"/>
<dbReference type="RefSeq" id="WP_048311320.1">
    <property type="nucleotide sequence ID" value="NZ_CP119526.1"/>
</dbReference>
<reference evidence="3" key="1">
    <citation type="submission" date="2015-06" db="EMBL/GenBank/DDBJ databases">
        <authorList>
            <person name="Liu B."/>
            <person name="Wang J."/>
            <person name="Zhu Y."/>
            <person name="Liu G."/>
            <person name="Chen Q."/>
            <person name="Zheng C."/>
            <person name="Che J."/>
            <person name="Ge C."/>
            <person name="Shi H."/>
            <person name="Pan Z."/>
            <person name="Liu X."/>
        </authorList>
    </citation>
    <scope>NUCLEOTIDE SEQUENCE [LARGE SCALE GENOMIC DNA]</scope>
    <source>
        <strain evidence="3">DSM 16346</strain>
    </source>
</reference>
<dbReference type="InterPro" id="IPR013538">
    <property type="entry name" value="ASHA1/2-like_C"/>
</dbReference>
<feature type="domain" description="Activator of Hsp90 ATPase homologue 1/2-like C-terminal" evidence="2">
    <location>
        <begin position="12"/>
        <end position="138"/>
    </location>
</feature>
<dbReference type="STRING" id="157733.AB986_11610"/>
<name>A0A0J6CTW1_9BACL</name>
<comment type="similarity">
    <text evidence="1">Belongs to the AHA1 family.</text>
</comment>
<organism evidence="3 4">
    <name type="scientific">Guptibacillus hwajinpoensis</name>
    <dbReference type="NCBI Taxonomy" id="208199"/>
    <lineage>
        <taxon>Bacteria</taxon>
        <taxon>Bacillati</taxon>
        <taxon>Bacillota</taxon>
        <taxon>Bacilli</taxon>
        <taxon>Bacillales</taxon>
        <taxon>Guptibacillaceae</taxon>
        <taxon>Guptibacillus</taxon>
    </lineage>
</organism>
<evidence type="ECO:0000256" key="1">
    <source>
        <dbReference type="ARBA" id="ARBA00006817"/>
    </source>
</evidence>
<dbReference type="SUPFAM" id="SSF55961">
    <property type="entry name" value="Bet v1-like"/>
    <property type="match status" value="1"/>
</dbReference>
<dbReference type="Proteomes" id="UP000035996">
    <property type="component" value="Unassembled WGS sequence"/>
</dbReference>
<protein>
    <recommendedName>
        <fullName evidence="2">Activator of Hsp90 ATPase homologue 1/2-like C-terminal domain-containing protein</fullName>
    </recommendedName>
</protein>
<accession>A0A0J6CTW1</accession>
<evidence type="ECO:0000259" key="2">
    <source>
        <dbReference type="Pfam" id="PF08327"/>
    </source>
</evidence>
<dbReference type="OrthoDB" id="9800600at2"/>
<dbReference type="Pfam" id="PF08327">
    <property type="entry name" value="AHSA1"/>
    <property type="match status" value="1"/>
</dbReference>